<dbReference type="GeneID" id="66063334"/>
<dbReference type="PANTHER" id="PTHR38788:SF3">
    <property type="entry name" value="CLR5 DOMAIN-CONTAINING PROTEIN"/>
    <property type="match status" value="1"/>
</dbReference>
<dbReference type="KEGG" id="uvi:66063334"/>
<feature type="domain" description="Clr5" evidence="1">
    <location>
        <begin position="30"/>
        <end position="81"/>
    </location>
</feature>
<evidence type="ECO:0000313" key="2">
    <source>
        <dbReference type="EMBL" id="QUC18315.1"/>
    </source>
</evidence>
<dbReference type="PANTHER" id="PTHR38788">
    <property type="entry name" value="CLR5 DOMAIN-CONTAINING PROTEIN"/>
    <property type="match status" value="1"/>
</dbReference>
<organism evidence="2 3">
    <name type="scientific">Ustilaginoidea virens</name>
    <name type="common">Rice false smut fungus</name>
    <name type="synonym">Villosiclava virens</name>
    <dbReference type="NCBI Taxonomy" id="1159556"/>
    <lineage>
        <taxon>Eukaryota</taxon>
        <taxon>Fungi</taxon>
        <taxon>Dikarya</taxon>
        <taxon>Ascomycota</taxon>
        <taxon>Pezizomycotina</taxon>
        <taxon>Sordariomycetes</taxon>
        <taxon>Hypocreomycetidae</taxon>
        <taxon>Hypocreales</taxon>
        <taxon>Clavicipitaceae</taxon>
        <taxon>Ustilaginoidea</taxon>
    </lineage>
</organism>
<sequence>MSQLPMLAPRPPGDVLAIHEKPRCREHTGEEWEAKRETIEQLYIRENRRLVNTMAIMASKHGFAATEQMYKKRLKKWNVRKRAYRNTPEGSVASTPASAASASGCATRKSRVQHMHAATTIARNTRVNQYTGLEAVLDSVRAWSLGKLEAQNVPHDPMVDYLANPTLPPIRDSRTMYRTFELVFDLWYYGKGRLAGMAARKAFYMLEFVLMHDHPDLVWHILDTVYDMVDKGHIQLLRMFLAHASELCASRLPHGHPLVRILQQLIRCDYRSPQGRQSVCHLLQTAWMRNVDILGDCIESRAAQNLWLYEQLIWDGRSRLRRVCNLAARAGVMTAALSSLNQRRNQDATVPDLDDLRIMALTLEYTQMDLVDRQKAEDLAWGLLRLTAQGMGESRSSARFHAYGRKMLARLQEHRQEWAQAEGNLRFAVERREAAHGAHSDLRVIRDMWVLAGHYQRAGRDGEAHQTVQDAISRAETFLGAGAGGPQPMK</sequence>
<proteinExistence type="predicted"/>
<evidence type="ECO:0000259" key="1">
    <source>
        <dbReference type="Pfam" id="PF14420"/>
    </source>
</evidence>
<dbReference type="OrthoDB" id="5308957at2759"/>
<evidence type="ECO:0000313" key="3">
    <source>
        <dbReference type="Proteomes" id="UP000027002"/>
    </source>
</evidence>
<protein>
    <recommendedName>
        <fullName evidence="1">Clr5 domain-containing protein</fullName>
    </recommendedName>
</protein>
<dbReference type="EMBL" id="CP072754">
    <property type="protein sequence ID" value="QUC18315.1"/>
    <property type="molecule type" value="Genomic_DNA"/>
</dbReference>
<dbReference type="Pfam" id="PF14420">
    <property type="entry name" value="Clr5"/>
    <property type="match status" value="1"/>
</dbReference>
<dbReference type="Proteomes" id="UP000027002">
    <property type="component" value="Chromosome 2"/>
</dbReference>
<gene>
    <name evidence="2" type="ORF">UV8b_02556</name>
</gene>
<dbReference type="RefSeq" id="XP_042995988.1">
    <property type="nucleotide sequence ID" value="XM_043140054.1"/>
</dbReference>
<accession>A0A8E5HN45</accession>
<keyword evidence="3" id="KW-1185">Reference proteome</keyword>
<dbReference type="AlphaFoldDB" id="A0A8E5HN45"/>
<dbReference type="InterPro" id="IPR025676">
    <property type="entry name" value="Clr5_dom"/>
</dbReference>
<reference evidence="2" key="1">
    <citation type="submission" date="2020-03" db="EMBL/GenBank/DDBJ databases">
        <title>A mixture of massive structural variations and highly conserved coding sequences in Ustilaginoidea virens genome.</title>
        <authorList>
            <person name="Zhang K."/>
            <person name="Zhao Z."/>
            <person name="Zhang Z."/>
            <person name="Li Y."/>
            <person name="Hsiang T."/>
            <person name="Sun W."/>
        </authorList>
    </citation>
    <scope>NUCLEOTIDE SEQUENCE</scope>
    <source>
        <strain evidence="2">UV-8b</strain>
    </source>
</reference>
<name>A0A8E5HN45_USTVR</name>